<dbReference type="KEGG" id="aba:Acid345_4442"/>
<dbReference type="InterPro" id="IPR040756">
    <property type="entry name" value="Peptidase_M61_N"/>
</dbReference>
<dbReference type="Pfam" id="PF17899">
    <property type="entry name" value="Peptidase_M61_N"/>
    <property type="match status" value="1"/>
</dbReference>
<dbReference type="GO" id="GO:0004177">
    <property type="term" value="F:aminopeptidase activity"/>
    <property type="evidence" value="ECO:0007669"/>
    <property type="project" value="UniProtKB-KW"/>
</dbReference>
<gene>
    <name evidence="4" type="ordered locus">Acid345_4442</name>
</gene>
<dbReference type="eggNOG" id="COG3975">
    <property type="taxonomic scope" value="Bacteria"/>
</dbReference>
<name>Q1II58_KORVE</name>
<keyword evidence="1" id="KW-0732">Signal</keyword>
<dbReference type="HOGENOM" id="CLU_435415_0_0_0"/>
<evidence type="ECO:0000256" key="1">
    <source>
        <dbReference type="SAM" id="SignalP"/>
    </source>
</evidence>
<evidence type="ECO:0000313" key="5">
    <source>
        <dbReference type="Proteomes" id="UP000002432"/>
    </source>
</evidence>
<keyword evidence="4" id="KW-0645">Protease</keyword>
<dbReference type="Pfam" id="PF05299">
    <property type="entry name" value="Peptidase_M61"/>
    <property type="match status" value="1"/>
</dbReference>
<dbReference type="EMBL" id="CP000360">
    <property type="protein sequence ID" value="ABF43442.1"/>
    <property type="molecule type" value="Genomic_DNA"/>
</dbReference>
<dbReference type="STRING" id="204669.Acid345_4442"/>
<dbReference type="Gene3D" id="1.10.390.10">
    <property type="entry name" value="Neutral Protease Domain 2"/>
    <property type="match status" value="1"/>
</dbReference>
<proteinExistence type="predicted"/>
<dbReference type="SUPFAM" id="SSF50156">
    <property type="entry name" value="PDZ domain-like"/>
    <property type="match status" value="1"/>
</dbReference>
<dbReference type="PIRSF" id="PIRSF016493">
    <property type="entry name" value="Glycyl_aminpptds"/>
    <property type="match status" value="1"/>
</dbReference>
<dbReference type="InterPro" id="IPR024191">
    <property type="entry name" value="Peptidase_M61"/>
</dbReference>
<keyword evidence="4" id="KW-0378">Hydrolase</keyword>
<feature type="domain" description="Peptidase M61 catalytic" evidence="2">
    <location>
        <begin position="341"/>
        <end position="456"/>
    </location>
</feature>
<evidence type="ECO:0000259" key="3">
    <source>
        <dbReference type="Pfam" id="PF17899"/>
    </source>
</evidence>
<keyword evidence="5" id="KW-1185">Reference proteome</keyword>
<protein>
    <submittedName>
        <fullName evidence="4">Glycyl aminopeptidase</fullName>
    </submittedName>
</protein>
<feature type="signal peptide" evidence="1">
    <location>
        <begin position="1"/>
        <end position="40"/>
    </location>
</feature>
<dbReference type="Gene3D" id="2.60.40.3650">
    <property type="match status" value="1"/>
</dbReference>
<organism evidence="4 5">
    <name type="scientific">Koribacter versatilis (strain Ellin345)</name>
    <dbReference type="NCBI Taxonomy" id="204669"/>
    <lineage>
        <taxon>Bacteria</taxon>
        <taxon>Pseudomonadati</taxon>
        <taxon>Acidobacteriota</taxon>
        <taxon>Terriglobia</taxon>
        <taxon>Terriglobales</taxon>
        <taxon>Candidatus Korobacteraceae</taxon>
        <taxon>Candidatus Korobacter</taxon>
    </lineage>
</organism>
<evidence type="ECO:0000313" key="4">
    <source>
        <dbReference type="EMBL" id="ABF43442.1"/>
    </source>
</evidence>
<dbReference type="AlphaFoldDB" id="Q1II58"/>
<dbReference type="InterPro" id="IPR027268">
    <property type="entry name" value="Peptidase_M4/M1_CTD_sf"/>
</dbReference>
<dbReference type="InterPro" id="IPR036034">
    <property type="entry name" value="PDZ_sf"/>
</dbReference>
<accession>Q1II58</accession>
<feature type="chain" id="PRO_5004190783" evidence="1">
    <location>
        <begin position="41"/>
        <end position="682"/>
    </location>
</feature>
<keyword evidence="4" id="KW-0031">Aminopeptidase</keyword>
<evidence type="ECO:0000259" key="2">
    <source>
        <dbReference type="Pfam" id="PF05299"/>
    </source>
</evidence>
<sequence length="682" mass="76401">MPNRGKLIKPFQAYTLLRTMKFSLVCCLTFSSLFIANALAQVKNPPQPQPTPLPPAIVAPLDKPYPAPVQLEVDVTDTSHHVMHVREVVPVESGAKESVLLYPQWIPGHHSPTGPISHLAGIVTNVDGKRVQWVRDRVNVFAFHVPLHPGARTVELEFDYLSPNRQAEGRIEMSDAIADIEWSEVVMYPAGYFTRQIPFNAALKLPEGWKYATALETDSENGAAVKFKQTTLNTLADSPVYAGRYFKRIDLSPTQTDIVHLDLFADEEKDLAITPEQLEKHKNLTMEADKLYGSHHYNHYDLLLLLSDKVGGIGLEHHQSSENGLPAKYFTDWSNGVLGRDLLSHEYTHSWNGKFRRPADLWTPNFNVPMRDDLLWVYEGMTQYWGIVLAARSGLRSPEETRDIIAHVAAGFEHMPGRSWRPMVDTTNQPTVSQRRPVSFVSWQLPENYYEEGALIWLDADTKIRELTNGKKSLDDFAKAFMGEYNGSFVTYTYSLDDVAKTLNSVAPYDWAAFLRERVYDLHPTVPEDGITRGGYKLAYSDTEQEWMTRNNAAEGEADFSTSLGLDLAVPKPGSGDDSGPSGALLEVTWDSPAFKAGVTPDMQLVSVNGKEYSPELLRDAILAAEQSKQPMQLQFKSNNEFKTFAIPYYDGLRVPSLQRVEGTPSRLDDILAPSKSALPAM</sequence>
<dbReference type="Proteomes" id="UP000002432">
    <property type="component" value="Chromosome"/>
</dbReference>
<reference evidence="4 5" key="1">
    <citation type="journal article" date="2009" name="Appl. Environ. Microbiol.">
        <title>Three genomes from the phylum Acidobacteria provide insight into the lifestyles of these microorganisms in soils.</title>
        <authorList>
            <person name="Ward N.L."/>
            <person name="Challacombe J.F."/>
            <person name="Janssen P.H."/>
            <person name="Henrissat B."/>
            <person name="Coutinho P.M."/>
            <person name="Wu M."/>
            <person name="Xie G."/>
            <person name="Haft D.H."/>
            <person name="Sait M."/>
            <person name="Badger J."/>
            <person name="Barabote R.D."/>
            <person name="Bradley B."/>
            <person name="Brettin T.S."/>
            <person name="Brinkac L.M."/>
            <person name="Bruce D."/>
            <person name="Creasy T."/>
            <person name="Daugherty S.C."/>
            <person name="Davidsen T.M."/>
            <person name="DeBoy R.T."/>
            <person name="Detter J.C."/>
            <person name="Dodson R.J."/>
            <person name="Durkin A.S."/>
            <person name="Ganapathy A."/>
            <person name="Gwinn-Giglio M."/>
            <person name="Han C.S."/>
            <person name="Khouri H."/>
            <person name="Kiss H."/>
            <person name="Kothari S.P."/>
            <person name="Madupu R."/>
            <person name="Nelson K.E."/>
            <person name="Nelson W.C."/>
            <person name="Paulsen I."/>
            <person name="Penn K."/>
            <person name="Ren Q."/>
            <person name="Rosovitz M.J."/>
            <person name="Selengut J.D."/>
            <person name="Shrivastava S."/>
            <person name="Sullivan S.A."/>
            <person name="Tapia R."/>
            <person name="Thompson L.S."/>
            <person name="Watkins K.L."/>
            <person name="Yang Q."/>
            <person name="Yu C."/>
            <person name="Zafar N."/>
            <person name="Zhou L."/>
            <person name="Kuske C.R."/>
        </authorList>
    </citation>
    <scope>NUCLEOTIDE SEQUENCE [LARGE SCALE GENOMIC DNA]</scope>
    <source>
        <strain evidence="4 5">Ellin345</strain>
    </source>
</reference>
<feature type="domain" description="Peptidase M61 N-terminal" evidence="3">
    <location>
        <begin position="71"/>
        <end position="244"/>
    </location>
</feature>
<dbReference type="InterPro" id="IPR007963">
    <property type="entry name" value="Peptidase_M61_catalytic"/>
</dbReference>
<dbReference type="EnsemblBacteria" id="ABF43442">
    <property type="protein sequence ID" value="ABF43442"/>
    <property type="gene ID" value="Acid345_4442"/>
</dbReference>